<sequence length="108" mass="11919">MQGLMSGLLKMARAVEAVMMFAFKDLRNCFDYVGALQKQTKEGDMVDCVEILRATSVGSPGIGRPHVQVDQKGTTRLFAYWTVWGMTTTVVATTTIASVSSKLLQRNR</sequence>
<organism evidence="1 2">
    <name type="scientific">Melastoma candidum</name>
    <dbReference type="NCBI Taxonomy" id="119954"/>
    <lineage>
        <taxon>Eukaryota</taxon>
        <taxon>Viridiplantae</taxon>
        <taxon>Streptophyta</taxon>
        <taxon>Embryophyta</taxon>
        <taxon>Tracheophyta</taxon>
        <taxon>Spermatophyta</taxon>
        <taxon>Magnoliopsida</taxon>
        <taxon>eudicotyledons</taxon>
        <taxon>Gunneridae</taxon>
        <taxon>Pentapetalae</taxon>
        <taxon>rosids</taxon>
        <taxon>malvids</taxon>
        <taxon>Myrtales</taxon>
        <taxon>Melastomataceae</taxon>
        <taxon>Melastomatoideae</taxon>
        <taxon>Melastomateae</taxon>
        <taxon>Melastoma</taxon>
    </lineage>
</organism>
<keyword evidence="2" id="KW-1185">Reference proteome</keyword>
<dbReference type="Proteomes" id="UP001057402">
    <property type="component" value="Chromosome 6"/>
</dbReference>
<accession>A0ACB9QKN1</accession>
<protein>
    <submittedName>
        <fullName evidence="1">Uncharacterized protein</fullName>
    </submittedName>
</protein>
<dbReference type="EMBL" id="CM042885">
    <property type="protein sequence ID" value="KAI4367382.1"/>
    <property type="molecule type" value="Genomic_DNA"/>
</dbReference>
<name>A0ACB9QKN1_9MYRT</name>
<gene>
    <name evidence="1" type="ORF">MLD38_023125</name>
</gene>
<proteinExistence type="predicted"/>
<evidence type="ECO:0000313" key="2">
    <source>
        <dbReference type="Proteomes" id="UP001057402"/>
    </source>
</evidence>
<comment type="caution">
    <text evidence="1">The sequence shown here is derived from an EMBL/GenBank/DDBJ whole genome shotgun (WGS) entry which is preliminary data.</text>
</comment>
<reference evidence="2" key="1">
    <citation type="journal article" date="2023" name="Front. Plant Sci.">
        <title>Chromosomal-level genome assembly of Melastoma candidum provides insights into trichome evolution.</title>
        <authorList>
            <person name="Zhong Y."/>
            <person name="Wu W."/>
            <person name="Sun C."/>
            <person name="Zou P."/>
            <person name="Liu Y."/>
            <person name="Dai S."/>
            <person name="Zhou R."/>
        </authorList>
    </citation>
    <scope>NUCLEOTIDE SEQUENCE [LARGE SCALE GENOMIC DNA]</scope>
</reference>
<evidence type="ECO:0000313" key="1">
    <source>
        <dbReference type="EMBL" id="KAI4367382.1"/>
    </source>
</evidence>